<feature type="domain" description="Amine oxidase" evidence="3">
    <location>
        <begin position="86"/>
        <end position="559"/>
    </location>
</feature>
<name>A0A066XAE4_COLSU</name>
<dbReference type="PANTHER" id="PTHR10742">
    <property type="entry name" value="FLAVIN MONOAMINE OXIDASE"/>
    <property type="match status" value="1"/>
</dbReference>
<dbReference type="PANTHER" id="PTHR10742:SF386">
    <property type="entry name" value="LYSINE-SPECIFIC HISTONE DEMETHYLASE 1A"/>
    <property type="match status" value="1"/>
</dbReference>
<evidence type="ECO:0000256" key="2">
    <source>
        <dbReference type="ARBA" id="ARBA00023002"/>
    </source>
</evidence>
<gene>
    <name evidence="4" type="ORF">CSUB01_11896</name>
</gene>
<dbReference type="AlphaFoldDB" id="A0A066XAE4"/>
<dbReference type="GO" id="GO:0050660">
    <property type="term" value="F:flavin adenine dinucleotide binding"/>
    <property type="evidence" value="ECO:0007669"/>
    <property type="project" value="TreeGrafter"/>
</dbReference>
<dbReference type="EMBL" id="JMSE01001309">
    <property type="protein sequence ID" value="KDN62686.1"/>
    <property type="molecule type" value="Genomic_DNA"/>
</dbReference>
<keyword evidence="2" id="KW-0560">Oxidoreductase</keyword>
<dbReference type="Gene3D" id="3.90.660.10">
    <property type="match status" value="1"/>
</dbReference>
<dbReference type="InterPro" id="IPR036188">
    <property type="entry name" value="FAD/NAD-bd_sf"/>
</dbReference>
<evidence type="ECO:0000259" key="3">
    <source>
        <dbReference type="Pfam" id="PF01593"/>
    </source>
</evidence>
<organism evidence="4 5">
    <name type="scientific">Colletotrichum sublineola</name>
    <name type="common">Sorghum anthracnose fungus</name>
    <dbReference type="NCBI Taxonomy" id="1173701"/>
    <lineage>
        <taxon>Eukaryota</taxon>
        <taxon>Fungi</taxon>
        <taxon>Dikarya</taxon>
        <taxon>Ascomycota</taxon>
        <taxon>Pezizomycotina</taxon>
        <taxon>Sordariomycetes</taxon>
        <taxon>Hypocreomycetidae</taxon>
        <taxon>Glomerellales</taxon>
        <taxon>Glomerellaceae</taxon>
        <taxon>Colletotrichum</taxon>
        <taxon>Colletotrichum graminicola species complex</taxon>
    </lineage>
</organism>
<evidence type="ECO:0000313" key="4">
    <source>
        <dbReference type="EMBL" id="KDN62686.1"/>
    </source>
</evidence>
<comment type="similarity">
    <text evidence="1">Belongs to the flavin monoamine oxidase family.</text>
</comment>
<comment type="caution">
    <text evidence="4">The sequence shown here is derived from an EMBL/GenBank/DDBJ whole genome shotgun (WGS) entry which is preliminary data.</text>
</comment>
<dbReference type="Pfam" id="PF01593">
    <property type="entry name" value="Amino_oxidase"/>
    <property type="match status" value="1"/>
</dbReference>
<dbReference type="SUPFAM" id="SSF54373">
    <property type="entry name" value="FAD-linked reductases, C-terminal domain"/>
    <property type="match status" value="1"/>
</dbReference>
<keyword evidence="5" id="KW-1185">Reference proteome</keyword>
<dbReference type="GO" id="GO:0006338">
    <property type="term" value="P:chromatin remodeling"/>
    <property type="evidence" value="ECO:0007669"/>
    <property type="project" value="TreeGrafter"/>
</dbReference>
<protein>
    <submittedName>
        <fullName evidence="4">Putative L-amino acid oxidase</fullName>
    </submittedName>
</protein>
<dbReference type="InterPro" id="IPR002937">
    <property type="entry name" value="Amino_oxidase"/>
</dbReference>
<dbReference type="OrthoDB" id="7777654at2759"/>
<accession>A0A066XAE4</accession>
<evidence type="ECO:0000256" key="1">
    <source>
        <dbReference type="ARBA" id="ARBA00005995"/>
    </source>
</evidence>
<dbReference type="SUPFAM" id="SSF51905">
    <property type="entry name" value="FAD/NAD(P)-binding domain"/>
    <property type="match status" value="1"/>
</dbReference>
<sequence>MTDQLPPMPVPAQPPGTLPGTSMRAAYAKACLETYLRAKYSANNNDNKYPKAPLPSGEQVTMQVTEGFKGEPQAYDGDVCIVGAGISGLYVAMMLKYLGIKNVDVLEASDRVGGRCYTYSFPEKPECKHNYYDVGAMRIPDIPAMKSTFNLIKILDMESKKEEYVYDLKHTCMPHMYYYDDKFVPDGSKFEKAIEDIVNNLNQDFNKEFARLMEGDDDNYSTRSWLMVKKNLNYDETQSGENAETSTGLFDQAFVESLCDYSDFQASKDKDWYRIDQGMATVPEAMANYLSSPSPIGPFKDGSPIINVTRNRPVVAMGLNNDKIEVTWTDKSGKTAPPKKYDMVFNTTAMAPLQRMDLSKLGLPHQALLGIRALSYDRASKVAIKFKSRWWKSIYQKPDVFGGISSTDLPIRNVVYPSWDDGADEKGNDHPAVLMISYSWAQDATRIGALIPDYTKVPPSRDDAIVTLCLKNLALLWAEQPDPPSFEFLQDQYLSHHAWAWSHDEYTGGAFALFGPGQFKHIYPTFQQNFCGDKFTMCGEALSAHHAWISGALDSAYAAVFRWLTAIGRNDLRDELERSYFGTGKNKNVAEVDKKLVRWAVELGGAKEPEHRPGSLW</sequence>
<dbReference type="GO" id="GO:0016491">
    <property type="term" value="F:oxidoreductase activity"/>
    <property type="evidence" value="ECO:0007669"/>
    <property type="project" value="UniProtKB-KW"/>
</dbReference>
<dbReference type="Proteomes" id="UP000027238">
    <property type="component" value="Unassembled WGS sequence"/>
</dbReference>
<dbReference type="STRING" id="1173701.A0A066XAE4"/>
<dbReference type="eggNOG" id="ENOG502QWMG">
    <property type="taxonomic scope" value="Eukaryota"/>
</dbReference>
<reference evidence="5" key="1">
    <citation type="journal article" date="2014" name="Genome Announc.">
        <title>Draft genome sequence of Colletotrichum sublineola, a destructive pathogen of cultivated sorghum.</title>
        <authorList>
            <person name="Baroncelli R."/>
            <person name="Sanz-Martin J.M."/>
            <person name="Rech G.E."/>
            <person name="Sukno S.A."/>
            <person name="Thon M.R."/>
        </authorList>
    </citation>
    <scope>NUCLEOTIDE SEQUENCE [LARGE SCALE GENOMIC DNA]</scope>
    <source>
        <strain evidence="5">TX430BB</strain>
    </source>
</reference>
<evidence type="ECO:0000313" key="5">
    <source>
        <dbReference type="Proteomes" id="UP000027238"/>
    </source>
</evidence>
<dbReference type="Gene3D" id="3.50.50.60">
    <property type="entry name" value="FAD/NAD(P)-binding domain"/>
    <property type="match status" value="1"/>
</dbReference>
<dbReference type="OMA" id="AMRIPEI"/>
<dbReference type="HOGENOM" id="CLU_004498_8_1_1"/>
<dbReference type="InterPro" id="IPR050281">
    <property type="entry name" value="Flavin_monoamine_oxidase"/>
</dbReference>
<dbReference type="GO" id="GO:0003682">
    <property type="term" value="F:chromatin binding"/>
    <property type="evidence" value="ECO:0007669"/>
    <property type="project" value="TreeGrafter"/>
</dbReference>
<proteinExistence type="inferred from homology"/>